<dbReference type="GeneID" id="61066004"/>
<dbReference type="EMBL" id="SAYB01000001">
    <property type="protein sequence ID" value="TXJ39542.1"/>
    <property type="molecule type" value="Genomic_DNA"/>
</dbReference>
<gene>
    <name evidence="3" type="ORF">EPJ74_01680</name>
    <name evidence="1" type="ORF">EPJ78_00490</name>
    <name evidence="2" type="ORF">EPJ84_01680</name>
</gene>
<accession>A0A5C8FUD3</accession>
<organism evidence="2 5">
    <name type="scientific">Brachyspira aalborgi</name>
    <dbReference type="NCBI Taxonomy" id="29522"/>
    <lineage>
        <taxon>Bacteria</taxon>
        <taxon>Pseudomonadati</taxon>
        <taxon>Spirochaetota</taxon>
        <taxon>Spirochaetia</taxon>
        <taxon>Brachyspirales</taxon>
        <taxon>Brachyspiraceae</taxon>
        <taxon>Brachyspira</taxon>
    </lineage>
</organism>
<dbReference type="EMBL" id="SAYE01000003">
    <property type="protein sequence ID" value="TXJ53069.1"/>
    <property type="molecule type" value="Genomic_DNA"/>
</dbReference>
<dbReference type="Proteomes" id="UP000322307">
    <property type="component" value="Unassembled WGS sequence"/>
</dbReference>
<evidence type="ECO:0000313" key="6">
    <source>
        <dbReference type="Proteomes" id="UP000322814"/>
    </source>
</evidence>
<dbReference type="RefSeq" id="WP_147559723.1">
    <property type="nucleotide sequence ID" value="NZ_SAYB01000001.1"/>
</dbReference>
<name>A0A5C8FUD3_9SPIR</name>
<dbReference type="Proteomes" id="UP000322814">
    <property type="component" value="Unassembled WGS sequence"/>
</dbReference>
<dbReference type="EMBL" id="SAYK01000003">
    <property type="protein sequence ID" value="TXJ60979.1"/>
    <property type="molecule type" value="Genomic_DNA"/>
</dbReference>
<proteinExistence type="predicted"/>
<comment type="caution">
    <text evidence="2">The sequence shown here is derived from an EMBL/GenBank/DDBJ whole genome shotgun (WGS) entry which is preliminary data.</text>
</comment>
<dbReference type="Proteomes" id="UP000322188">
    <property type="component" value="Unassembled WGS sequence"/>
</dbReference>
<evidence type="ECO:0000313" key="4">
    <source>
        <dbReference type="Proteomes" id="UP000322188"/>
    </source>
</evidence>
<evidence type="ECO:0000313" key="2">
    <source>
        <dbReference type="EMBL" id="TXJ53069.1"/>
    </source>
</evidence>
<dbReference type="AlphaFoldDB" id="A0A5C8FUD3"/>
<evidence type="ECO:0000313" key="3">
    <source>
        <dbReference type="EMBL" id="TXJ60979.1"/>
    </source>
</evidence>
<reference evidence="2" key="2">
    <citation type="submission" date="2019-01" db="EMBL/GenBank/DDBJ databases">
        <authorList>
            <person name="Thorell K."/>
        </authorList>
    </citation>
    <scope>NUCLEOTIDE SEQUENCE</scope>
    <source>
        <strain evidence="3">PC2022III</strain>
        <strain evidence="2">PC3939II</strain>
        <strain evidence="1">PC4580III</strain>
    </source>
</reference>
<evidence type="ECO:0000313" key="5">
    <source>
        <dbReference type="Proteomes" id="UP000322307"/>
    </source>
</evidence>
<protein>
    <submittedName>
        <fullName evidence="2">Uncharacterized protein</fullName>
    </submittedName>
</protein>
<reference evidence="4 5" key="1">
    <citation type="journal article" date="1992" name="Lakartidningen">
        <title>[Penicillin V and not amoxicillin is the first choice preparation in acute otitis].</title>
        <authorList>
            <person name="Kamme C."/>
            <person name="Lundgren K."/>
            <person name="Prellner K."/>
        </authorList>
    </citation>
    <scope>NUCLEOTIDE SEQUENCE [LARGE SCALE GENOMIC DNA]</scope>
    <source>
        <strain evidence="3 4">PC2022III</strain>
        <strain evidence="2 5">PC3939II</strain>
        <strain evidence="1 6">PC4580III</strain>
    </source>
</reference>
<evidence type="ECO:0000313" key="1">
    <source>
        <dbReference type="EMBL" id="TXJ39542.1"/>
    </source>
</evidence>
<sequence length="119" mass="13582">MDAILNNLLNINGAKCIAFIKEKNENIYHVYEGRLTKVGKVVSITVLPIANCSKKLISVYNNLIQSEIEYKNEKIYYYHNGFSIKDNSKECVLCADDIKAVECIVNKFNICEKCLNKVK</sequence>